<evidence type="ECO:0000256" key="1">
    <source>
        <dbReference type="SAM" id="Phobius"/>
    </source>
</evidence>
<feature type="transmembrane region" description="Helical" evidence="1">
    <location>
        <begin position="51"/>
        <end position="71"/>
    </location>
</feature>
<name>A0AAE3EN22_9FLAO</name>
<evidence type="ECO:0000313" key="5">
    <source>
        <dbReference type="Proteomes" id="UP001199795"/>
    </source>
</evidence>
<protein>
    <recommendedName>
        <fullName evidence="6">Cytochrome c domain-containing protein</fullName>
    </recommendedName>
</protein>
<accession>A0AAE3EN22</accession>
<evidence type="ECO:0000259" key="3">
    <source>
        <dbReference type="Pfam" id="PF09990"/>
    </source>
</evidence>
<evidence type="ECO:0008006" key="6">
    <source>
        <dbReference type="Google" id="ProtNLM"/>
    </source>
</evidence>
<feature type="domain" description="DUF2231" evidence="3">
    <location>
        <begin position="16"/>
        <end position="137"/>
    </location>
</feature>
<feature type="transmembrane region" description="Helical" evidence="1">
    <location>
        <begin position="83"/>
        <end position="101"/>
    </location>
</feature>
<dbReference type="InterPro" id="IPR011429">
    <property type="entry name" value="Cyt_c_Planctomycete-type"/>
</dbReference>
<proteinExistence type="predicted"/>
<dbReference type="PANTHER" id="PTHR35889:SF3">
    <property type="entry name" value="F-BOX DOMAIN-CONTAINING PROTEIN"/>
    <property type="match status" value="1"/>
</dbReference>
<sequence>MTLFLETDIFQFFGRFHAMLVHLPIGFIVIAVFFELIALKKKVDLNLAIRYSFLLGAIFGSLSIILGLMLASDGGYNEDTLSTHKWTGIIMIILTFVLFLIKRKQSKAVWMKKSYPVIVTVVMILLFVAGHNGGNLTHGSNYLLEYAPSSIRSMAGMKPARERVTDLDSALVYEDVIHPIFESKCNVCHNNDKAKGELLLISPESILKGGENGEVIASGDAPKSELYRRITLDPNHKEFMPTEGRTPLTNEETVLIEWWINEGAHFDKKIIELNLTDRIKSYLQEVGIGLKKTFLESLNLTKVSPQIIDSIKQQGFKIKPIINESALLETRYSSYNKHPLSEKKLDVLLSVKDNVTWLTLANIDVKDELTSKISQFKNLTELRINNANLSDNGLEHLAELKNLEYLNIYGNPITDASIKNLQKLKSLKKLYIWKTNISEEGVKRIKDTLPELTIVSGE</sequence>
<dbReference type="Pfam" id="PF09990">
    <property type="entry name" value="DUF2231"/>
    <property type="match status" value="1"/>
</dbReference>
<feature type="transmembrane region" description="Helical" evidence="1">
    <location>
        <begin position="113"/>
        <end position="131"/>
    </location>
</feature>
<dbReference type="Proteomes" id="UP001199795">
    <property type="component" value="Unassembled WGS sequence"/>
</dbReference>
<dbReference type="RefSeq" id="WP_237238838.1">
    <property type="nucleotide sequence ID" value="NZ_JAKKDU010000003.1"/>
</dbReference>
<keyword evidence="1" id="KW-1133">Transmembrane helix</keyword>
<keyword evidence="1" id="KW-0812">Transmembrane</keyword>
<dbReference type="InterPro" id="IPR001611">
    <property type="entry name" value="Leu-rich_rpt"/>
</dbReference>
<dbReference type="Gene3D" id="3.80.10.10">
    <property type="entry name" value="Ribonuclease Inhibitor"/>
    <property type="match status" value="1"/>
</dbReference>
<keyword evidence="5" id="KW-1185">Reference proteome</keyword>
<reference evidence="4" key="1">
    <citation type="submission" date="2022-01" db="EMBL/GenBank/DDBJ databases">
        <title>Draft genome sequence of Sabulilitoribacter arenilitoris KCTC 52401.</title>
        <authorList>
            <person name="Oh J.-S."/>
        </authorList>
    </citation>
    <scope>NUCLEOTIDE SEQUENCE</scope>
    <source>
        <strain evidence="4">HMF6543</strain>
    </source>
</reference>
<dbReference type="EMBL" id="JAKKDU010000003">
    <property type="protein sequence ID" value="MCF7567482.1"/>
    <property type="molecule type" value="Genomic_DNA"/>
</dbReference>
<dbReference type="Pfam" id="PF07635">
    <property type="entry name" value="PSCyt1"/>
    <property type="match status" value="1"/>
</dbReference>
<evidence type="ECO:0000259" key="2">
    <source>
        <dbReference type="Pfam" id="PF07635"/>
    </source>
</evidence>
<dbReference type="SUPFAM" id="SSF52047">
    <property type="entry name" value="RNI-like"/>
    <property type="match status" value="1"/>
</dbReference>
<keyword evidence="1" id="KW-0472">Membrane</keyword>
<dbReference type="PROSITE" id="PS51450">
    <property type="entry name" value="LRR"/>
    <property type="match status" value="1"/>
</dbReference>
<organism evidence="4 5">
    <name type="scientific">Wocania arenilitoris</name>
    <dbReference type="NCBI Taxonomy" id="2044858"/>
    <lineage>
        <taxon>Bacteria</taxon>
        <taxon>Pseudomonadati</taxon>
        <taxon>Bacteroidota</taxon>
        <taxon>Flavobacteriia</taxon>
        <taxon>Flavobacteriales</taxon>
        <taxon>Flavobacteriaceae</taxon>
        <taxon>Wocania</taxon>
    </lineage>
</organism>
<feature type="transmembrane region" description="Helical" evidence="1">
    <location>
        <begin position="20"/>
        <end position="39"/>
    </location>
</feature>
<comment type="caution">
    <text evidence="4">The sequence shown here is derived from an EMBL/GenBank/DDBJ whole genome shotgun (WGS) entry which is preliminary data.</text>
</comment>
<feature type="domain" description="Cytochrome C Planctomycete-type" evidence="2">
    <location>
        <begin position="185"/>
        <end position="241"/>
    </location>
</feature>
<evidence type="ECO:0000313" key="4">
    <source>
        <dbReference type="EMBL" id="MCF7567482.1"/>
    </source>
</evidence>
<dbReference type="InterPro" id="IPR019251">
    <property type="entry name" value="DUF2231_TM"/>
</dbReference>
<gene>
    <name evidence="4" type="ORF">L3X37_03760</name>
</gene>
<dbReference type="AlphaFoldDB" id="A0AAE3EN22"/>
<dbReference type="PANTHER" id="PTHR35889">
    <property type="entry name" value="CYCLOINULO-OLIGOSACCHARIDE FRUCTANOTRANSFERASE-RELATED"/>
    <property type="match status" value="1"/>
</dbReference>
<dbReference type="InterPro" id="IPR032675">
    <property type="entry name" value="LRR_dom_sf"/>
</dbReference>